<dbReference type="InterPro" id="IPR006149">
    <property type="entry name" value="EB_dom"/>
</dbReference>
<evidence type="ECO:0000259" key="1">
    <source>
        <dbReference type="PROSITE" id="PS50279"/>
    </source>
</evidence>
<accession>A0ABR1CZS6</accession>
<protein>
    <recommendedName>
        <fullName evidence="1">BPTI/Kunitz inhibitor domain-containing protein</fullName>
    </recommendedName>
</protein>
<dbReference type="EMBL" id="JAVFWL010000003">
    <property type="protein sequence ID" value="KAK6742661.1"/>
    <property type="molecule type" value="Genomic_DNA"/>
</dbReference>
<feature type="domain" description="BPTI/Kunitz inhibitor" evidence="1">
    <location>
        <begin position="1931"/>
        <end position="1986"/>
    </location>
</feature>
<feature type="domain" description="BPTI/Kunitz inhibitor" evidence="1">
    <location>
        <begin position="1581"/>
        <end position="1627"/>
    </location>
</feature>
<dbReference type="PANTHER" id="PTHR46339:SF12">
    <property type="entry name" value="BPTI_KUNITZ INHIBITOR DOMAIN-CONTAINING PROTEIN"/>
    <property type="match status" value="1"/>
</dbReference>
<comment type="caution">
    <text evidence="2">The sequence shown here is derived from an EMBL/GenBank/DDBJ whole genome shotgun (WGS) entry which is preliminary data.</text>
</comment>
<dbReference type="Pfam" id="PF14625">
    <property type="entry name" value="Lustrin_cystein"/>
    <property type="match status" value="22"/>
</dbReference>
<feature type="domain" description="BPTI/Kunitz inhibitor" evidence="1">
    <location>
        <begin position="1450"/>
        <end position="1504"/>
    </location>
</feature>
<dbReference type="SMART" id="SM00131">
    <property type="entry name" value="KU"/>
    <property type="match status" value="8"/>
</dbReference>
<dbReference type="PROSITE" id="PS50279">
    <property type="entry name" value="BPTI_KUNITZ_2"/>
    <property type="match status" value="8"/>
</dbReference>
<feature type="domain" description="BPTI/Kunitz inhibitor" evidence="1">
    <location>
        <begin position="412"/>
        <end position="464"/>
    </location>
</feature>
<dbReference type="CDD" id="cd00109">
    <property type="entry name" value="Kunitz-type"/>
    <property type="match status" value="6"/>
</dbReference>
<feature type="domain" description="BPTI/Kunitz inhibitor" evidence="1">
    <location>
        <begin position="1822"/>
        <end position="1874"/>
    </location>
</feature>
<evidence type="ECO:0000313" key="3">
    <source>
        <dbReference type="Proteomes" id="UP001303046"/>
    </source>
</evidence>
<organism evidence="2 3">
    <name type="scientific">Necator americanus</name>
    <name type="common">Human hookworm</name>
    <dbReference type="NCBI Taxonomy" id="51031"/>
    <lineage>
        <taxon>Eukaryota</taxon>
        <taxon>Metazoa</taxon>
        <taxon>Ecdysozoa</taxon>
        <taxon>Nematoda</taxon>
        <taxon>Chromadorea</taxon>
        <taxon>Rhabditida</taxon>
        <taxon>Rhabditina</taxon>
        <taxon>Rhabditomorpha</taxon>
        <taxon>Strongyloidea</taxon>
        <taxon>Ancylostomatidae</taxon>
        <taxon>Bunostominae</taxon>
        <taxon>Necator</taxon>
    </lineage>
</organism>
<dbReference type="PANTHER" id="PTHR46339">
    <property type="entry name" value="PROTEIN CBG15282-RELATED"/>
    <property type="match status" value="1"/>
</dbReference>
<dbReference type="SUPFAM" id="SSF57362">
    <property type="entry name" value="BPTI-like"/>
    <property type="match status" value="8"/>
</dbReference>
<dbReference type="SMART" id="SM00289">
    <property type="entry name" value="WR1"/>
    <property type="match status" value="27"/>
</dbReference>
<sequence>MYCSGGLCTCLSTYIMREYYCYEKVNPNQPGCTYDVQCEAVWPGAKCRMDSSVGTCRCPEETHVARETRDGWVCVSLKDSSTGATVPLYFVCPLPEGAGFKIALNDPNPVLGSLPVGCTVGSSATVEPVVGLHGGGSCIWPSEGEYVGDIYDCIHTSPHVNLATKFPLSSYAPSADGVCCPSRALACIQPQMTGPNPTEPRWWYNSVTGSTMTRARDDAKTSFIEERAAISTISYPDTSANCTVPDCSANEEARLELGRKRSAASTTVNVPHRMSAELTKGFAVRENVRFFLFALPADVKNTSTETICAQPLRVGDCTENVKRYWYNSKARQCQMFEYTGCQGNDNNFETVLDCQSFCKNAIPEPKCIQGQAYRNQFGDFVTCNSGVGCPSNYECYYDGNQWGCCPTKAFTCYSNADSGMQCGSGSTFRFYYNVQTQNCESFQYNGCDGNSNNFANRDQCEQYCGVGGCPYGGSPLRDHSGMIAICTTKDSCPSSHECSPVLVGASSVTRCCPKREHMCGLPPQQGTQCGANFVTRFYFNIVTGQCTSFLFGGCDGNYNNFLTIQQCRNFCYSSSCPAGNAAYVDPNSQVPIQCNEALSNSCPSGYSCTFNALINGHVCCGASDNGVCPENEKAFISTTDMSPRECIVNMDASCPANYLCRFSMQRNKYFCCTSVSGRTCPVGKFLHKDSQTSLPTRCTMGRAEQCPDGYSCQSYLANAAQGFCCTSSSVCPDEAEFVVDEHSQLPRACTMGSFVGCPNGFTCRSLTSAVEGFCCRSGSSAPPPLTDGCPPGNYVFMKDGLVVACDPFNPPNAPCPDGFTCQWSIANQKYQCCGSNPAPPSVRASDGCPNAQLAFKDKGTVRVCTAGSSTCPPGYFCQFSSLNRQFQCCGVSGGCPGNSVAFVGLSGEPEKCVVGQSKCPVGFMCQRSIAGENFCCTVKHEICSNEEVTVDGICLRRVKPGGACLKSEQCSGGATCHRGVCECPASTSSIGGFCQQEIKCSSEQVQHGGLCYNKVELSKPCSISQQCPSLSSCVQGVCECNASFVSLHGKCVTTSAQLKVVRGSGGSSKCADAKSKPLLSEETGRAVFCSPKTKQCPYGYSCQINSRKTQYICCSDSSQHTQQVCPSGRVPYLLNGRPQRCTTQRCPRGYECTYKDHSYICCSSVGNDSKRLTTRPPPTNDYCPHGSPLIYPSTRMPVVCTPEKRACPAGYACKKSPTSEQYICCSSRFRMSAFPASSSHKHQRPERQTGSGRVGDACVFNTDCLTGMFCNSGQCACLSSYIAAESYCYQKIDPGQPGCTYDEQCSSVWPDAFCDNSAGVGTCRCGENKVERATRDGHVCLDMLDANQNVLAITCPLPEGAGYTSALSDSKHPRQANNPGPVLCNTESLLTHQSGEEAGDGSAGCLFPSDGAYVADLYDCVGFVSSVDLTSSGYSDKANGICCPNRAFTCIQPTATGPNPTDPRWWYNAITGMCQQFLWDPTAVGPGEHSPNNFKTIEHCESFCRDACVRGAPEYESRSSFLEETPLTGCSQSTSCSNNFECKTVGSSQWCCPSVASVCGPVGGRPQDTSIHIRGSVYHVGVEKQGTAPSTRFFYDPNSGKCSPFTYLGAAGNYNNFVSRIDCELYCARCEFSSLRLIYVTGEVLYIQCSATVGTLSASATSPRHVKATTIAPLRMSAEWTKPSAAPECVNQDDDRILQRVPYSPRRSSVTETICSQPLRVGNCDRSVRRYWYSAATRECQSFEYTGCQGNDNNFETLVDCQTFCRNAAPEPRCLQGQAYKDNTGKFVTCSTNRAATSCPVNYECHYDGNIFGCCPSKAFTCSLAPNQGKTCGPGVSFKFFYNSQSQECESFEYLGCDGNSNTFASRQECESYCGVGGCTNGGVPLRDSSGALQTCSEKSGGCPSTHECHAVSLSPGTVAHRCCPSKTYICGLPPQQGSSLCSGGSSVITRYYFNIVTKKCSPFTFNGCDGNPNNFPSLTQCNNFCLASACSAGDVVYVNPNTQTPISCNDEIRNNCPKNFQCVFDSLTDMSVCCGATDMGVCPEGEKAYISAADMSVRECLINEPNSCPTNYLCRFNASKNRYFCCGSTKRSYCPTGRAPYKDQMSAQAMRCTMSAVASTCPDGFECQSDVKDALQGYCCSVSDICPNKEEYYVDESSEMPRSCSIGHFVTCPAGFTCMTQSDGISGYCCRGKPHLTPSDGCPPGEIVYMDKNEVVVCDPFNLSNQGCPSSFTCQWSVRTQRYQCCGANPIPPSLESDGCPSRQIAFIDVATGKPQICTSASMSCPIGYFCQFSQQHKQFQCCGIPSDCPAPMVAFIGISGEHQRCSMSGGQICPEGFSCVKGKRNEDICCAGSEACESTQVSVNGRCLPIQHIGSKCEHKSQCLGDSTCTAGVCRCPTGTMEQNQRCVEAPKECAINQVEFIGECLPIVSLGRACVQSIQCRGGGYCVEGVCDCPSGTVRKLERCEKKVLPVSSTSRTTSSHPTVDGSTDVKEENAGEVCKAGKPLLYPKTGQPVTCSRIRECPAGYSCKRNLATQLFHCCTTPKPLPMDHYINQIGALAKKINAQKRINFLAPPQKTSKRSPCPTNLVLFEVQVESKLIRRCQASCPSAMSVINGVCRSRLRENPLRQPNTASAEDTTT</sequence>
<dbReference type="InterPro" id="IPR028150">
    <property type="entry name" value="Lustrin_cystein"/>
</dbReference>
<proteinExistence type="predicted"/>
<gene>
    <name evidence="2" type="primary">Necator_chrIII.g10881</name>
    <name evidence="2" type="ORF">RB195_010116</name>
</gene>
<dbReference type="InterPro" id="IPR036880">
    <property type="entry name" value="Kunitz_BPTI_sf"/>
</dbReference>
<feature type="domain" description="BPTI/Kunitz inhibitor" evidence="1">
    <location>
        <begin position="308"/>
        <end position="358"/>
    </location>
</feature>
<dbReference type="Pfam" id="PF01683">
    <property type="entry name" value="EB"/>
    <property type="match status" value="6"/>
</dbReference>
<name>A0ABR1CZS6_NECAM</name>
<dbReference type="InterPro" id="IPR020901">
    <property type="entry name" value="Prtase_inh_Kunz-CS"/>
</dbReference>
<dbReference type="PROSITE" id="PS00280">
    <property type="entry name" value="BPTI_KUNITZ_1"/>
    <property type="match status" value="6"/>
</dbReference>
<dbReference type="InterPro" id="IPR006150">
    <property type="entry name" value="Cys_repeat_1"/>
</dbReference>
<keyword evidence="3" id="KW-1185">Reference proteome</keyword>
<reference evidence="2 3" key="1">
    <citation type="submission" date="2023-08" db="EMBL/GenBank/DDBJ databases">
        <title>A Necator americanus chromosomal reference genome.</title>
        <authorList>
            <person name="Ilik V."/>
            <person name="Petrzelkova K.J."/>
            <person name="Pardy F."/>
            <person name="Fuh T."/>
            <person name="Niatou-Singa F.S."/>
            <person name="Gouil Q."/>
            <person name="Baker L."/>
            <person name="Ritchie M.E."/>
            <person name="Jex A.R."/>
            <person name="Gazzola D."/>
            <person name="Li H."/>
            <person name="Toshio Fujiwara R."/>
            <person name="Zhan B."/>
            <person name="Aroian R.V."/>
            <person name="Pafco B."/>
            <person name="Schwarz E.M."/>
        </authorList>
    </citation>
    <scope>NUCLEOTIDE SEQUENCE [LARGE SCALE GENOMIC DNA]</scope>
    <source>
        <strain evidence="2 3">Aroian</strain>
        <tissue evidence="2">Whole animal</tissue>
    </source>
</reference>
<feature type="domain" description="BPTI/Kunitz inhibitor" evidence="1">
    <location>
        <begin position="519"/>
        <end position="571"/>
    </location>
</feature>
<evidence type="ECO:0000313" key="2">
    <source>
        <dbReference type="EMBL" id="KAK6742661.1"/>
    </source>
</evidence>
<dbReference type="InterPro" id="IPR002223">
    <property type="entry name" value="Kunitz_BPTI"/>
</dbReference>
<dbReference type="CDD" id="cd22593">
    <property type="entry name" value="Kunitz_conkunitzin"/>
    <property type="match status" value="1"/>
</dbReference>
<dbReference type="InterPro" id="IPR053014">
    <property type="entry name" value="Cuticle_assoc_divergent"/>
</dbReference>
<dbReference type="Gene3D" id="4.10.410.10">
    <property type="entry name" value="Pancreatic trypsin inhibitor Kunitz domain"/>
    <property type="match status" value="8"/>
</dbReference>
<dbReference type="PRINTS" id="PR00759">
    <property type="entry name" value="BASICPTASE"/>
</dbReference>
<dbReference type="Pfam" id="PF00014">
    <property type="entry name" value="Kunitz_BPTI"/>
    <property type="match status" value="8"/>
</dbReference>
<feature type="domain" description="BPTI/Kunitz inhibitor" evidence="1">
    <location>
        <begin position="1715"/>
        <end position="1765"/>
    </location>
</feature>
<dbReference type="Proteomes" id="UP001303046">
    <property type="component" value="Unassembled WGS sequence"/>
</dbReference>